<keyword evidence="9" id="KW-1185">Reference proteome</keyword>
<evidence type="ECO:0000256" key="4">
    <source>
        <dbReference type="ARBA" id="ARBA00022989"/>
    </source>
</evidence>
<dbReference type="PANTHER" id="PTHR35007:SF3">
    <property type="entry name" value="POSSIBLE CONSERVED ALANINE RICH MEMBRANE PROTEIN"/>
    <property type="match status" value="1"/>
</dbReference>
<feature type="transmembrane region" description="Helical" evidence="6">
    <location>
        <begin position="208"/>
        <end position="234"/>
    </location>
</feature>
<keyword evidence="4 6" id="KW-1133">Transmembrane helix</keyword>
<evidence type="ECO:0000256" key="1">
    <source>
        <dbReference type="ARBA" id="ARBA00004651"/>
    </source>
</evidence>
<proteinExistence type="predicted"/>
<reference evidence="8 9" key="1">
    <citation type="submission" date="2020-10" db="EMBL/GenBank/DDBJ databases">
        <title>Sequencing the genomes of 1000 actinobacteria strains.</title>
        <authorList>
            <person name="Klenk H.-P."/>
        </authorList>
    </citation>
    <scope>NUCLEOTIDE SEQUENCE [LARGE SCALE GENOMIC DNA]</scope>
    <source>
        <strain evidence="8 9">DSM 45157</strain>
    </source>
</reference>
<accession>A0ABR9HPS7</accession>
<comment type="subcellular location">
    <subcellularLocation>
        <location evidence="1">Cell membrane</location>
        <topology evidence="1">Multi-pass membrane protein</topology>
    </subcellularLocation>
</comment>
<organism evidence="8 9">
    <name type="scientific">Nocardiopsis terrae</name>
    <dbReference type="NCBI Taxonomy" id="372655"/>
    <lineage>
        <taxon>Bacteria</taxon>
        <taxon>Bacillati</taxon>
        <taxon>Actinomycetota</taxon>
        <taxon>Actinomycetes</taxon>
        <taxon>Streptosporangiales</taxon>
        <taxon>Nocardiopsidaceae</taxon>
        <taxon>Nocardiopsis</taxon>
    </lineage>
</organism>
<feature type="domain" description="Type II secretion system protein GspF" evidence="7">
    <location>
        <begin position="109"/>
        <end position="229"/>
    </location>
</feature>
<protein>
    <submittedName>
        <fullName evidence="8">Flp pilus assembly protein TadB</fullName>
    </submittedName>
</protein>
<comment type="caution">
    <text evidence="8">The sequence shown here is derived from an EMBL/GenBank/DDBJ whole genome shotgun (WGS) entry which is preliminary data.</text>
</comment>
<evidence type="ECO:0000256" key="2">
    <source>
        <dbReference type="ARBA" id="ARBA00022475"/>
    </source>
</evidence>
<keyword evidence="3 6" id="KW-0812">Transmembrane</keyword>
<feature type="transmembrane region" description="Helical" evidence="6">
    <location>
        <begin position="58"/>
        <end position="85"/>
    </location>
</feature>
<evidence type="ECO:0000256" key="6">
    <source>
        <dbReference type="SAM" id="Phobius"/>
    </source>
</evidence>
<gene>
    <name evidence="8" type="ORF">H4W79_005192</name>
</gene>
<dbReference type="Proteomes" id="UP000598217">
    <property type="component" value="Unassembled WGS sequence"/>
</dbReference>
<evidence type="ECO:0000256" key="5">
    <source>
        <dbReference type="ARBA" id="ARBA00023136"/>
    </source>
</evidence>
<evidence type="ECO:0000313" key="9">
    <source>
        <dbReference type="Proteomes" id="UP000598217"/>
    </source>
</evidence>
<keyword evidence="2" id="KW-1003">Cell membrane</keyword>
<dbReference type="InterPro" id="IPR018076">
    <property type="entry name" value="T2SS_GspF_dom"/>
</dbReference>
<dbReference type="EMBL" id="JADBDY010000001">
    <property type="protein sequence ID" value="MBE1460978.1"/>
    <property type="molecule type" value="Genomic_DNA"/>
</dbReference>
<evidence type="ECO:0000313" key="8">
    <source>
        <dbReference type="EMBL" id="MBE1460978.1"/>
    </source>
</evidence>
<sequence>MFFEAMAVLCAVAAVWIGPTRTPGRSVPPRTVSGGSSAGEPAPRWRPTVLGLRTLAGVFATVLAVALFGPVGGCAVLGGGALLWWRARRARQGTGRLPITDDLPVLIGLIASGIRAGATVPACLSAVSGAARGGLGTELAAVSERLRLGADPLPSWERSALPEPLVAVGRDLARAADTGAPVADLLDRHAIDLRRRLRARATARIERLAVLVVAPLGLCFLPAFVLIGVVPMAAELLISALGR</sequence>
<keyword evidence="5 6" id="KW-0472">Membrane</keyword>
<name>A0ABR9HPS7_9ACTN</name>
<evidence type="ECO:0000256" key="3">
    <source>
        <dbReference type="ARBA" id="ARBA00022692"/>
    </source>
</evidence>
<dbReference type="RefSeq" id="WP_191275976.1">
    <property type="nucleotide sequence ID" value="NZ_BMXJ01000011.1"/>
</dbReference>
<dbReference type="PANTHER" id="PTHR35007">
    <property type="entry name" value="INTEGRAL MEMBRANE PROTEIN-RELATED"/>
    <property type="match status" value="1"/>
</dbReference>
<dbReference type="Pfam" id="PF00482">
    <property type="entry name" value="T2SSF"/>
    <property type="match status" value="1"/>
</dbReference>
<evidence type="ECO:0000259" key="7">
    <source>
        <dbReference type="Pfam" id="PF00482"/>
    </source>
</evidence>